<evidence type="ECO:0000313" key="2">
    <source>
        <dbReference type="Proteomes" id="UP000219564"/>
    </source>
</evidence>
<sequence length="311" mass="32924">MQLTQAFLPGDLALFGQIDPLRTTVSIAPLNEVIEAGSQVQFSVTPDLVNPTWTVRDVDGEADDVGTIASGLYQSPAPAELKNGSLSVMVTVEGQLDGIPVKSSTLVSVMHSMIQVKDMYLTCDTGGSKVLQASSLNNALLDFNIVDSAWGSKLEPVPGEPNQRAYYAGDLMDANVPYPVDVIEVRSGDATTYIHIIILKKGIIPLAVAISESSDPEQGHVKFELLGNEGPLENAKWTLLTGVGEVDETTGVYTEPARIPVGSLAVISGVFEIPGIILSGFMAVPLPLSKYVDIIDSVNTSIRLSSTGLNG</sequence>
<protein>
    <recommendedName>
        <fullName evidence="3">Ig-like domain-containing protein</fullName>
    </recommendedName>
</protein>
<evidence type="ECO:0008006" key="3">
    <source>
        <dbReference type="Google" id="ProtNLM"/>
    </source>
</evidence>
<organism evidence="1 2">
    <name type="scientific">Pseudomonas lundensis</name>
    <dbReference type="NCBI Taxonomy" id="86185"/>
    <lineage>
        <taxon>Bacteria</taxon>
        <taxon>Pseudomonadati</taxon>
        <taxon>Pseudomonadota</taxon>
        <taxon>Gammaproteobacteria</taxon>
        <taxon>Pseudomonadales</taxon>
        <taxon>Pseudomonadaceae</taxon>
        <taxon>Pseudomonas</taxon>
    </lineage>
</organism>
<gene>
    <name evidence="1" type="ORF">PLUA15_380001</name>
</gene>
<proteinExistence type="predicted"/>
<accession>A0AAX2HB44</accession>
<comment type="caution">
    <text evidence="1">The sequence shown here is derived from an EMBL/GenBank/DDBJ whole genome shotgun (WGS) entry which is preliminary data.</text>
</comment>
<name>A0AAX2HB44_9PSED</name>
<evidence type="ECO:0000313" key="1">
    <source>
        <dbReference type="EMBL" id="SOB53540.1"/>
    </source>
</evidence>
<dbReference type="Proteomes" id="UP000219564">
    <property type="component" value="Unassembled WGS sequence"/>
</dbReference>
<dbReference type="EMBL" id="OBKZ01000032">
    <property type="protein sequence ID" value="SOB53540.1"/>
    <property type="molecule type" value="Genomic_DNA"/>
</dbReference>
<dbReference type="AlphaFoldDB" id="A0AAX2HB44"/>
<reference evidence="1 2" key="1">
    <citation type="submission" date="2017-08" db="EMBL/GenBank/DDBJ databases">
        <authorList>
            <person name="Chaillou S."/>
        </authorList>
    </citation>
    <scope>NUCLEOTIDE SEQUENCE [LARGE SCALE GENOMIC DNA]</scope>
    <source>
        <strain evidence="1 2">MFPA15A1205</strain>
    </source>
</reference>